<evidence type="ECO:0000313" key="2">
    <source>
        <dbReference type="EMBL" id="CAA9584603.1"/>
    </source>
</evidence>
<dbReference type="AlphaFoldDB" id="A0A6J4VW61"/>
<sequence length="99" mass="10675">MPYQRRVAIRTIVPRKYQFSFRARSVALIVATKVTSSTPSRPEAAIDPSQARGAGTGVVLWGSSVALVHRFGSSDGDVVRSGFRPRRNGQDASNVSMIG</sequence>
<feature type="compositionally biased region" description="Polar residues" evidence="1">
    <location>
        <begin position="90"/>
        <end position="99"/>
    </location>
</feature>
<dbReference type="EMBL" id="CADCWJ010000830">
    <property type="protein sequence ID" value="CAA9584603.1"/>
    <property type="molecule type" value="Genomic_DNA"/>
</dbReference>
<proteinExistence type="predicted"/>
<name>A0A6J4VW61_9BACT</name>
<evidence type="ECO:0000256" key="1">
    <source>
        <dbReference type="SAM" id="MobiDB-lite"/>
    </source>
</evidence>
<organism evidence="2">
    <name type="scientific">uncultured Thermomicrobiales bacterium</name>
    <dbReference type="NCBI Taxonomy" id="1645740"/>
    <lineage>
        <taxon>Bacteria</taxon>
        <taxon>Pseudomonadati</taxon>
        <taxon>Thermomicrobiota</taxon>
        <taxon>Thermomicrobia</taxon>
        <taxon>Thermomicrobiales</taxon>
        <taxon>environmental samples</taxon>
    </lineage>
</organism>
<feature type="region of interest" description="Disordered" evidence="1">
    <location>
        <begin position="80"/>
        <end position="99"/>
    </location>
</feature>
<protein>
    <submittedName>
        <fullName evidence="2">Uncharacterized protein</fullName>
    </submittedName>
</protein>
<gene>
    <name evidence="2" type="ORF">AVDCRST_MAG87-3786</name>
</gene>
<accession>A0A6J4VW61</accession>
<reference evidence="2" key="1">
    <citation type="submission" date="2020-02" db="EMBL/GenBank/DDBJ databases">
        <authorList>
            <person name="Meier V. D."/>
        </authorList>
    </citation>
    <scope>NUCLEOTIDE SEQUENCE</scope>
    <source>
        <strain evidence="2">AVDCRST_MAG87</strain>
    </source>
</reference>